<feature type="compositionally biased region" description="Basic and acidic residues" evidence="1">
    <location>
        <begin position="72"/>
        <end position="83"/>
    </location>
</feature>
<name>K0TL08_THAOC</name>
<evidence type="ECO:0000256" key="1">
    <source>
        <dbReference type="SAM" id="MobiDB-lite"/>
    </source>
</evidence>
<evidence type="ECO:0000313" key="2">
    <source>
        <dbReference type="EMBL" id="EJK71462.1"/>
    </source>
</evidence>
<sequence>MPRSARAVPRDDVAQSGASLRRGPNGPPPREGPSFDKCHSPSLTAGVAEIRHRTAPSEPGTIRQVSKGATTRGKEPGRRDRLEGQTSTRTVEKRPESDTGNIVHKGSGVPPEEPESRATEKEEREYEEEETGRDGVRPPPSGPPRLRLPPVRPSPPRFVRRAPVLLLAGLVLVP</sequence>
<protein>
    <submittedName>
        <fullName evidence="2">Uncharacterized protein</fullName>
    </submittedName>
</protein>
<feature type="region of interest" description="Disordered" evidence="1">
    <location>
        <begin position="1"/>
        <end position="157"/>
    </location>
</feature>
<feature type="compositionally biased region" description="Pro residues" evidence="1">
    <location>
        <begin position="137"/>
        <end position="156"/>
    </location>
</feature>
<dbReference type="AlphaFoldDB" id="K0TL08"/>
<organism evidence="2 3">
    <name type="scientific">Thalassiosira oceanica</name>
    <name type="common">Marine diatom</name>
    <dbReference type="NCBI Taxonomy" id="159749"/>
    <lineage>
        <taxon>Eukaryota</taxon>
        <taxon>Sar</taxon>
        <taxon>Stramenopiles</taxon>
        <taxon>Ochrophyta</taxon>
        <taxon>Bacillariophyta</taxon>
        <taxon>Coscinodiscophyceae</taxon>
        <taxon>Thalassiosirophycidae</taxon>
        <taxon>Thalassiosirales</taxon>
        <taxon>Thalassiosiraceae</taxon>
        <taxon>Thalassiosira</taxon>
    </lineage>
</organism>
<proteinExistence type="predicted"/>
<reference evidence="2 3" key="1">
    <citation type="journal article" date="2012" name="Genome Biol.">
        <title>Genome and low-iron response of an oceanic diatom adapted to chronic iron limitation.</title>
        <authorList>
            <person name="Lommer M."/>
            <person name="Specht M."/>
            <person name="Roy A.S."/>
            <person name="Kraemer L."/>
            <person name="Andreson R."/>
            <person name="Gutowska M.A."/>
            <person name="Wolf J."/>
            <person name="Bergner S.V."/>
            <person name="Schilhabel M.B."/>
            <person name="Klostermeier U.C."/>
            <person name="Beiko R.G."/>
            <person name="Rosenstiel P."/>
            <person name="Hippler M."/>
            <person name="Laroche J."/>
        </authorList>
    </citation>
    <scope>NUCLEOTIDE SEQUENCE [LARGE SCALE GENOMIC DNA]</scope>
    <source>
        <strain evidence="2 3">CCMP1005</strain>
    </source>
</reference>
<accession>K0TL08</accession>
<feature type="non-terminal residue" evidence="2">
    <location>
        <position position="174"/>
    </location>
</feature>
<gene>
    <name evidence="2" type="ORF">THAOC_07094</name>
</gene>
<dbReference type="Proteomes" id="UP000266841">
    <property type="component" value="Unassembled WGS sequence"/>
</dbReference>
<evidence type="ECO:0000313" key="3">
    <source>
        <dbReference type="Proteomes" id="UP000266841"/>
    </source>
</evidence>
<keyword evidence="3" id="KW-1185">Reference proteome</keyword>
<comment type="caution">
    <text evidence="2">The sequence shown here is derived from an EMBL/GenBank/DDBJ whole genome shotgun (WGS) entry which is preliminary data.</text>
</comment>
<feature type="compositionally biased region" description="Basic and acidic residues" evidence="1">
    <location>
        <begin position="114"/>
        <end position="124"/>
    </location>
</feature>
<dbReference type="EMBL" id="AGNL01007196">
    <property type="protein sequence ID" value="EJK71462.1"/>
    <property type="molecule type" value="Genomic_DNA"/>
</dbReference>